<dbReference type="InParanoid" id="G0QJA6"/>
<keyword evidence="1" id="KW-1133">Transmembrane helix</keyword>
<dbReference type="AlphaFoldDB" id="G0QJA6"/>
<gene>
    <name evidence="2" type="ORF">IMG5_003570</name>
</gene>
<keyword evidence="3" id="KW-1185">Reference proteome</keyword>
<dbReference type="GeneID" id="14910893"/>
<dbReference type="Proteomes" id="UP000008983">
    <property type="component" value="Unassembled WGS sequence"/>
</dbReference>
<evidence type="ECO:0000313" key="2">
    <source>
        <dbReference type="EMBL" id="EGR34696.1"/>
    </source>
</evidence>
<evidence type="ECO:0000256" key="1">
    <source>
        <dbReference type="SAM" id="Phobius"/>
    </source>
</evidence>
<organism evidence="2 3">
    <name type="scientific">Ichthyophthirius multifiliis</name>
    <name type="common">White spot disease agent</name>
    <name type="synonym">Ich</name>
    <dbReference type="NCBI Taxonomy" id="5932"/>
    <lineage>
        <taxon>Eukaryota</taxon>
        <taxon>Sar</taxon>
        <taxon>Alveolata</taxon>
        <taxon>Ciliophora</taxon>
        <taxon>Intramacronucleata</taxon>
        <taxon>Oligohymenophorea</taxon>
        <taxon>Hymenostomatida</taxon>
        <taxon>Ophryoglenina</taxon>
        <taxon>Ichthyophthirius</taxon>
    </lineage>
</organism>
<dbReference type="RefSeq" id="XP_004040000.1">
    <property type="nucleotide sequence ID" value="XM_004039952.1"/>
</dbReference>
<keyword evidence="1" id="KW-0472">Membrane</keyword>
<sequence length="211" mass="24712">MQINIKKKLNILSKTQQYQSNITSVMIVVIVSQILQFVPLVELKTHNYLKIQNTVNAPKVIFSIIFQPKNFQCISLDLQQQQCPLQLKTNYGQIKVQTYSLLIDNDQTLQITSEINWNSANIASQCRQYSTLVLSYFENLKYMQIPPEYIKITNQNRLQAQIPLKDITEKNSLTLQTFKNQTISPQIQEQYSYNRYKHQMLIKINSFINSK</sequence>
<evidence type="ECO:0000313" key="3">
    <source>
        <dbReference type="Proteomes" id="UP000008983"/>
    </source>
</evidence>
<feature type="transmembrane region" description="Helical" evidence="1">
    <location>
        <begin position="21"/>
        <end position="41"/>
    </location>
</feature>
<dbReference type="EMBL" id="GL983054">
    <property type="protein sequence ID" value="EGR34696.1"/>
    <property type="molecule type" value="Genomic_DNA"/>
</dbReference>
<accession>G0QJA6</accession>
<keyword evidence="1" id="KW-0812">Transmembrane</keyword>
<proteinExistence type="predicted"/>
<evidence type="ECO:0008006" key="4">
    <source>
        <dbReference type="Google" id="ProtNLM"/>
    </source>
</evidence>
<name>G0QJA6_ICHMU</name>
<reference evidence="2 3" key="1">
    <citation type="submission" date="2011-07" db="EMBL/GenBank/DDBJ databases">
        <authorList>
            <person name="Coyne R."/>
            <person name="Brami D."/>
            <person name="Johnson J."/>
            <person name="Hostetler J."/>
            <person name="Hannick L."/>
            <person name="Clark T."/>
            <person name="Cassidy-Hanley D."/>
            <person name="Inman J."/>
        </authorList>
    </citation>
    <scope>NUCLEOTIDE SEQUENCE [LARGE SCALE GENOMIC DNA]</scope>
    <source>
        <strain evidence="2 3">G5</strain>
    </source>
</reference>
<protein>
    <recommendedName>
        <fullName evidence="4">Transmembrane protein</fullName>
    </recommendedName>
</protein>